<feature type="domain" description="RCK N-terminal" evidence="4">
    <location>
        <begin position="211"/>
        <end position="283"/>
    </location>
</feature>
<dbReference type="HOGENOM" id="CLU_029499_2_1_6"/>
<dbReference type="InterPro" id="IPR029044">
    <property type="entry name" value="Nucleotide-diphossugar_trans"/>
</dbReference>
<dbReference type="SUPFAM" id="SSF51735">
    <property type="entry name" value="NAD(P)-binding Rossmann-fold domains"/>
    <property type="match status" value="1"/>
</dbReference>
<gene>
    <name evidence="5" type="ORF">Pgy4_28885</name>
</gene>
<protein>
    <submittedName>
        <fullName evidence="5">Nucleotidyltransferase family protein</fullName>
    </submittedName>
</protein>
<proteinExistence type="predicted"/>
<accession>F3CCP0</accession>
<dbReference type="NCBIfam" id="NF045761">
    <property type="entry name" value="NAMPUrTaseMurU"/>
    <property type="match status" value="1"/>
</dbReference>
<organism evidence="5 6">
    <name type="scientific">Pseudomonas savastanoi pv. glycinea str. race 4</name>
    <dbReference type="NCBI Taxonomy" id="875330"/>
    <lineage>
        <taxon>Bacteria</taxon>
        <taxon>Pseudomonadati</taxon>
        <taxon>Pseudomonadota</taxon>
        <taxon>Gammaproteobacteria</taxon>
        <taxon>Pseudomonadales</taxon>
        <taxon>Pseudomonadaceae</taxon>
        <taxon>Pseudomonas</taxon>
    </lineage>
</organism>
<dbReference type="AlphaFoldDB" id="F3CCP0"/>
<evidence type="ECO:0000256" key="2">
    <source>
        <dbReference type="ARBA" id="ARBA00022695"/>
    </source>
</evidence>
<dbReference type="InterPro" id="IPR036291">
    <property type="entry name" value="NAD(P)-bd_dom_sf"/>
</dbReference>
<comment type="caution">
    <text evidence="5">The sequence shown here is derived from an EMBL/GenBank/DDBJ whole genome shotgun (WGS) entry which is preliminary data.</text>
</comment>
<dbReference type="GO" id="GO:0006813">
    <property type="term" value="P:potassium ion transport"/>
    <property type="evidence" value="ECO:0007669"/>
    <property type="project" value="InterPro"/>
</dbReference>
<feature type="non-terminal residue" evidence="5">
    <location>
        <position position="283"/>
    </location>
</feature>
<dbReference type="GO" id="GO:0016779">
    <property type="term" value="F:nucleotidyltransferase activity"/>
    <property type="evidence" value="ECO:0007669"/>
    <property type="project" value="UniProtKB-KW"/>
</dbReference>
<feature type="domain" description="Nucleotidyl transferase" evidence="3">
    <location>
        <begin position="2"/>
        <end position="116"/>
    </location>
</feature>
<dbReference type="PANTHER" id="PTHR43584:SF8">
    <property type="entry name" value="N-ACETYLMURAMATE ALPHA-1-PHOSPHATE URIDYLYLTRANSFERASE"/>
    <property type="match status" value="1"/>
</dbReference>
<reference evidence="5 6" key="1">
    <citation type="journal article" date="2011" name="PLoS Pathog.">
        <title>Dynamic evolution of pathogenicity revealed by sequencing and comparative genomics of 19 Pseudomonas syringae isolates.</title>
        <authorList>
            <person name="Baltrus D.A."/>
            <person name="Nishimura M.T."/>
            <person name="Romanchuk A."/>
            <person name="Chang J.H."/>
            <person name="Mukhtar M.S."/>
            <person name="Cherkis K."/>
            <person name="Roach J."/>
            <person name="Grant S.R."/>
            <person name="Jones C.D."/>
            <person name="Dangl J.L."/>
        </authorList>
    </citation>
    <scope>NUCLEOTIDE SEQUENCE [LARGE SCALE GENOMIC DNA]</scope>
    <source>
        <strain evidence="6">race 4</strain>
    </source>
</reference>
<dbReference type="InterPro" id="IPR054790">
    <property type="entry name" value="MurU"/>
</dbReference>
<keyword evidence="2" id="KW-0548">Nucleotidyltransferase</keyword>
<sequence>MKAMILAAGRGERMRPLTLHTPKPLVRAGGMPLIEHHLNALRAAGFHQLVINHAWLGQQIEDYLGDGQRFDLSIRYSPEGQPLETGGGIHRALPLLGVEPFVVINGDIWTDYDFSALRVPLAGLAHLVLVDNSAHHPTGDFSLVDGQVRDDDSAGQRLTYSGIAILHPQLFANCEPGAFKLAPLLREAMHQGLVTGEHHRGRWVDVGTHERLAEAIESRYQVKIIEVNPARCRYLSEHLNSTVVLQGSSSDRDLLMEENINNTDLFLALTNDDEANIMSSLLA</sequence>
<keyword evidence="1 5" id="KW-0808">Transferase</keyword>
<dbReference type="PANTHER" id="PTHR43584">
    <property type="entry name" value="NUCLEOTIDYL TRANSFERASE"/>
    <property type="match status" value="1"/>
</dbReference>
<evidence type="ECO:0000259" key="4">
    <source>
        <dbReference type="Pfam" id="PF02254"/>
    </source>
</evidence>
<evidence type="ECO:0000259" key="3">
    <source>
        <dbReference type="Pfam" id="PF00483"/>
    </source>
</evidence>
<dbReference type="Gene3D" id="3.90.550.10">
    <property type="entry name" value="Spore Coat Polysaccharide Biosynthesis Protein SpsA, Chain A"/>
    <property type="match status" value="1"/>
</dbReference>
<evidence type="ECO:0000313" key="5">
    <source>
        <dbReference type="EMBL" id="EGH17032.1"/>
    </source>
</evidence>
<name>F3CCP0_PSESG</name>
<dbReference type="InterPro" id="IPR005835">
    <property type="entry name" value="NTP_transferase_dom"/>
</dbReference>
<evidence type="ECO:0000313" key="6">
    <source>
        <dbReference type="Proteomes" id="UP000005466"/>
    </source>
</evidence>
<dbReference type="CDD" id="cd06422">
    <property type="entry name" value="NTP_transferase_like_1"/>
    <property type="match status" value="1"/>
</dbReference>
<dbReference type="Pfam" id="PF00483">
    <property type="entry name" value="NTP_transferase"/>
    <property type="match status" value="1"/>
</dbReference>
<dbReference type="InterPro" id="IPR003148">
    <property type="entry name" value="RCK_N"/>
</dbReference>
<dbReference type="Pfam" id="PF02254">
    <property type="entry name" value="TrkA_N"/>
    <property type="match status" value="1"/>
</dbReference>
<dbReference type="EMBL" id="ADWY01001470">
    <property type="protein sequence ID" value="EGH17032.1"/>
    <property type="molecule type" value="Genomic_DNA"/>
</dbReference>
<evidence type="ECO:0000256" key="1">
    <source>
        <dbReference type="ARBA" id="ARBA00022679"/>
    </source>
</evidence>
<dbReference type="InterPro" id="IPR050065">
    <property type="entry name" value="GlmU-like"/>
</dbReference>
<dbReference type="Proteomes" id="UP000005466">
    <property type="component" value="Unassembled WGS sequence"/>
</dbReference>
<dbReference type="SUPFAM" id="SSF53448">
    <property type="entry name" value="Nucleotide-diphospho-sugar transferases"/>
    <property type="match status" value="1"/>
</dbReference>